<comment type="caution">
    <text evidence="13">The sequence shown here is derived from an EMBL/GenBank/DDBJ whole genome shotgun (WGS) entry which is preliminary data.</text>
</comment>
<evidence type="ECO:0000256" key="9">
    <source>
        <dbReference type="ARBA" id="ARBA00048504"/>
    </source>
</evidence>
<dbReference type="AlphaFoldDB" id="A0A8X7CHN3"/>
<evidence type="ECO:0000256" key="4">
    <source>
        <dbReference type="ARBA" id="ARBA00042703"/>
    </source>
</evidence>
<comment type="catalytic activity">
    <reaction evidence="6">
        <text>a 1,3-diacyl-sn-glycerol + H2O = a 1-acyl-sn-glycerol + a fatty acid + H(+)</text>
        <dbReference type="Rhea" id="RHEA:38503"/>
        <dbReference type="ChEBI" id="CHEBI:15377"/>
        <dbReference type="ChEBI" id="CHEBI:15378"/>
        <dbReference type="ChEBI" id="CHEBI:28868"/>
        <dbReference type="ChEBI" id="CHEBI:64683"/>
        <dbReference type="ChEBI" id="CHEBI:77272"/>
    </reaction>
</comment>
<dbReference type="Pfam" id="PF00561">
    <property type="entry name" value="Abhydrolase_1"/>
    <property type="match status" value="1"/>
</dbReference>
<dbReference type="InterPro" id="IPR000073">
    <property type="entry name" value="AB_hydrolase_1"/>
</dbReference>
<evidence type="ECO:0000256" key="5">
    <source>
        <dbReference type="ARBA" id="ARBA00043667"/>
    </source>
</evidence>
<comment type="catalytic activity">
    <reaction evidence="5">
        <text>a 1,2-diacyl-sn-glycerol + H2O = a 2-acylglycerol + a fatty acid + H(+)</text>
        <dbReference type="Rhea" id="RHEA:33275"/>
        <dbReference type="ChEBI" id="CHEBI:15377"/>
        <dbReference type="ChEBI" id="CHEBI:15378"/>
        <dbReference type="ChEBI" id="CHEBI:17389"/>
        <dbReference type="ChEBI" id="CHEBI:17815"/>
        <dbReference type="ChEBI" id="CHEBI:28868"/>
        <dbReference type="EC" id="3.1.1.116"/>
    </reaction>
</comment>
<dbReference type="PANTHER" id="PTHR46118:SF4">
    <property type="entry name" value="PROTEIN ABHD11"/>
    <property type="match status" value="1"/>
</dbReference>
<feature type="domain" description="AB hydrolase-1" evidence="12">
    <location>
        <begin position="73"/>
        <end position="321"/>
    </location>
</feature>
<evidence type="ECO:0000256" key="10">
    <source>
        <dbReference type="ARBA" id="ARBA00048513"/>
    </source>
</evidence>
<reference evidence="13" key="1">
    <citation type="submission" date="2020-08" db="EMBL/GenBank/DDBJ databases">
        <title>Multicomponent nature underlies the extraordinary mechanical properties of spider dragline silk.</title>
        <authorList>
            <person name="Kono N."/>
            <person name="Nakamura H."/>
            <person name="Mori M."/>
            <person name="Yoshida Y."/>
            <person name="Ohtoshi R."/>
            <person name="Malay A.D."/>
            <person name="Moran D.A.P."/>
            <person name="Tomita M."/>
            <person name="Numata K."/>
            <person name="Arakawa K."/>
        </authorList>
    </citation>
    <scope>NUCLEOTIDE SEQUENCE</scope>
</reference>
<evidence type="ECO:0000256" key="6">
    <source>
        <dbReference type="ARBA" id="ARBA00043742"/>
    </source>
</evidence>
<gene>
    <name evidence="13" type="primary">abhd11</name>
    <name evidence="13" type="ORF">TNIN_432531</name>
</gene>
<keyword evidence="14" id="KW-1185">Reference proteome</keyword>
<dbReference type="InterPro" id="IPR029058">
    <property type="entry name" value="AB_hydrolase_fold"/>
</dbReference>
<dbReference type="GO" id="GO:0052689">
    <property type="term" value="F:carboxylic ester hydrolase activity"/>
    <property type="evidence" value="ECO:0007669"/>
    <property type="project" value="TreeGrafter"/>
</dbReference>
<dbReference type="PANTHER" id="PTHR46118">
    <property type="entry name" value="PROTEIN ABHD11"/>
    <property type="match status" value="1"/>
</dbReference>
<dbReference type="EMBL" id="BMAV01016456">
    <property type="protein sequence ID" value="GFY67206.1"/>
    <property type="molecule type" value="Genomic_DNA"/>
</dbReference>
<evidence type="ECO:0000256" key="7">
    <source>
        <dbReference type="ARBA" id="ARBA00044064"/>
    </source>
</evidence>
<evidence type="ECO:0000313" key="13">
    <source>
        <dbReference type="EMBL" id="GFY67206.1"/>
    </source>
</evidence>
<comment type="catalytic activity">
    <reaction evidence="9">
        <text>1,2-didecanoylglycerol + H2O = decanoylglycerol + decanoate + H(+)</text>
        <dbReference type="Rhea" id="RHEA:48596"/>
        <dbReference type="ChEBI" id="CHEBI:11152"/>
        <dbReference type="ChEBI" id="CHEBI:15377"/>
        <dbReference type="ChEBI" id="CHEBI:15378"/>
        <dbReference type="ChEBI" id="CHEBI:27689"/>
        <dbReference type="ChEBI" id="CHEBI:90605"/>
    </reaction>
</comment>
<protein>
    <recommendedName>
        <fullName evidence="7">sn-1-specific diacylglycerol lipase ABHD11</fullName>
        <ecNumber evidence="3">3.1.1.116</ecNumber>
    </recommendedName>
    <alternativeName>
        <fullName evidence="4">Alpha/beta hydrolase domain-containing protein 11</fullName>
    </alternativeName>
</protein>
<sequence>MNSPITESNGKHTSVISSSVTKGQAKKFSFEKNILSPYSDLMHHSYVPVRMAYNSFEPESSKGEESFNSARSPIIFLHGLTSCKETWANIPQIFANKLKTKTYTVDARNHGDSGWSDFFSTDDLVNDLLFFMDAIHADRVILIGHSMGGTIAIQMAIEASERVEMIIVEEMFVSRPPQILLELPLMYVRLAPIAVQMIPDDADDIQATHFILDYVNKALPPGLANVHTPSKVDKSTMALRRSPDGRLSLKANMAALEKSLMNPEGTIKEVHGTYSGPACFIYGNQSPFQVSLDSDKITKCFPNAIFIGIDNAKHTVHSDNPPAFISAALQFLVNNTALKNRL</sequence>
<comment type="similarity">
    <text evidence="1">Belongs to the AB hydrolase superfamily.</text>
</comment>
<evidence type="ECO:0000256" key="8">
    <source>
        <dbReference type="ARBA" id="ARBA00048283"/>
    </source>
</evidence>
<organism evidence="13 14">
    <name type="scientific">Trichonephila inaurata madagascariensis</name>
    <dbReference type="NCBI Taxonomy" id="2747483"/>
    <lineage>
        <taxon>Eukaryota</taxon>
        <taxon>Metazoa</taxon>
        <taxon>Ecdysozoa</taxon>
        <taxon>Arthropoda</taxon>
        <taxon>Chelicerata</taxon>
        <taxon>Arachnida</taxon>
        <taxon>Araneae</taxon>
        <taxon>Araneomorphae</taxon>
        <taxon>Entelegynae</taxon>
        <taxon>Araneoidea</taxon>
        <taxon>Nephilidae</taxon>
        <taxon>Trichonephila</taxon>
        <taxon>Trichonephila inaurata</taxon>
    </lineage>
</organism>
<comment type="catalytic activity">
    <reaction evidence="11">
        <text>1-octadecanoyl-2-(5Z,8Z,11Z,14Z-eicosatetraenoyl)-sn-glycerol + H2O = 2-(5Z,8Z,11Z,14Z-eicosatetraenoyl)-glycerol + octadecanoate + H(+)</text>
        <dbReference type="Rhea" id="RHEA:38507"/>
        <dbReference type="ChEBI" id="CHEBI:15377"/>
        <dbReference type="ChEBI" id="CHEBI:15378"/>
        <dbReference type="ChEBI" id="CHEBI:25629"/>
        <dbReference type="ChEBI" id="CHEBI:52392"/>
        <dbReference type="ChEBI" id="CHEBI:75728"/>
    </reaction>
</comment>
<evidence type="ECO:0000256" key="3">
    <source>
        <dbReference type="ARBA" id="ARBA00026104"/>
    </source>
</evidence>
<evidence type="ECO:0000256" key="1">
    <source>
        <dbReference type="ARBA" id="ARBA00008645"/>
    </source>
</evidence>
<dbReference type="Gene3D" id="3.40.50.1820">
    <property type="entry name" value="alpha/beta hydrolase"/>
    <property type="match status" value="1"/>
</dbReference>
<keyword evidence="2" id="KW-0378">Hydrolase</keyword>
<evidence type="ECO:0000256" key="2">
    <source>
        <dbReference type="ARBA" id="ARBA00022801"/>
    </source>
</evidence>
<comment type="catalytic activity">
    <reaction evidence="10">
        <text>1-octadecanoyl-2-(9Z-octadecenoyl)-sn-glycerol + H2O = 2-(9Z-octadecenoyl)-glycerol + octadecanoate + H(+)</text>
        <dbReference type="Rhea" id="RHEA:77103"/>
        <dbReference type="ChEBI" id="CHEBI:15377"/>
        <dbReference type="ChEBI" id="CHEBI:15378"/>
        <dbReference type="ChEBI" id="CHEBI:25629"/>
        <dbReference type="ChEBI" id="CHEBI:73990"/>
        <dbReference type="ChEBI" id="CHEBI:75468"/>
    </reaction>
</comment>
<accession>A0A8X7CHN3</accession>
<dbReference type="SUPFAM" id="SSF53474">
    <property type="entry name" value="alpha/beta-Hydrolases"/>
    <property type="match status" value="1"/>
</dbReference>
<dbReference type="Proteomes" id="UP000886998">
    <property type="component" value="Unassembled WGS sequence"/>
</dbReference>
<evidence type="ECO:0000259" key="12">
    <source>
        <dbReference type="Pfam" id="PF00561"/>
    </source>
</evidence>
<proteinExistence type="inferred from homology"/>
<evidence type="ECO:0000256" key="11">
    <source>
        <dbReference type="ARBA" id="ARBA00048919"/>
    </source>
</evidence>
<name>A0A8X7CHN3_9ARAC</name>
<evidence type="ECO:0000313" key="14">
    <source>
        <dbReference type="Proteomes" id="UP000886998"/>
    </source>
</evidence>
<dbReference type="EC" id="3.1.1.116" evidence="3"/>
<dbReference type="OrthoDB" id="6437439at2759"/>
<comment type="catalytic activity">
    <reaction evidence="8">
        <text>1-octadecanoyl-2-(4Z,7Z,10Z,13Z,16Z,19Z-docosahexaenoyl)-sn-glycerol + H2O = 2-(4Z,7Z,10Z,13Z,16Z,19Z-docosahexaenoyl)-glycerol + octadecanoate + H(+)</text>
        <dbReference type="Rhea" id="RHEA:77107"/>
        <dbReference type="ChEBI" id="CHEBI:15377"/>
        <dbReference type="ChEBI" id="CHEBI:15378"/>
        <dbReference type="ChEBI" id="CHEBI:25629"/>
        <dbReference type="ChEBI" id="CHEBI:77129"/>
        <dbReference type="ChEBI" id="CHEBI:186738"/>
    </reaction>
</comment>